<sequence>MVSAPSLGSLENDGSDDMLSLPLGAGKMKIKKKRALDPAYVPYEDDDDDEDVLSQVEGAAGLLQELSPPKRKLGSDEDGDRESLGDNSSLRPNKKLKKSGPPNIMVARNAILPPKTDETLAPTNNNTLYLTAPAERKRSVIPGSPRFRKQSRLEDRDYVSDNSDHDDNDHTFIISNNEKTTVVFDFTREKAKRLAGAINIPQDIYTERERDLFLQLAMRGFEPLAPKHWQFDFPTLPDSLFSTSENKSAPIIKTSRSTTFYAIKSLACLFSLSGRVRDCSILEKRPEALIKQTIEQYIRWALYDADLSIDRGSIPVHVIYAQKKNEPTLNALTRLNNRLQKLALRHHLALKETPNIGAPLSDRLPLLIGFVICGPIVAIMTFDPDPQQLDESTDGRFMSQFDLSERGQDVWNSLAIAIAVIHVRNTMIRLSQDGIGGFRRTRRSSPTDNDF</sequence>
<comment type="caution">
    <text evidence="2">The sequence shown here is derived from an EMBL/GenBank/DDBJ whole genome shotgun (WGS) entry which is preliminary data.</text>
</comment>
<feature type="compositionally biased region" description="Basic and acidic residues" evidence="1">
    <location>
        <begin position="151"/>
        <end position="170"/>
    </location>
</feature>
<dbReference type="Proteomes" id="UP000034947">
    <property type="component" value="Unassembled WGS sequence"/>
</dbReference>
<gene>
    <name evidence="2" type="ORF">AOCH_005541</name>
</gene>
<protein>
    <submittedName>
        <fullName evidence="2">Uncharacterized protein</fullName>
    </submittedName>
</protein>
<accession>A0A0F8UFF4</accession>
<evidence type="ECO:0000313" key="2">
    <source>
        <dbReference type="EMBL" id="KKK18298.1"/>
    </source>
</evidence>
<proteinExistence type="predicted"/>
<feature type="region of interest" description="Disordered" evidence="1">
    <location>
        <begin position="1"/>
        <end position="28"/>
    </location>
</feature>
<dbReference type="EMBL" id="JYKN01001942">
    <property type="protein sequence ID" value="KKK18298.1"/>
    <property type="molecule type" value="Genomic_DNA"/>
</dbReference>
<feature type="region of interest" description="Disordered" evidence="1">
    <location>
        <begin position="139"/>
        <end position="172"/>
    </location>
</feature>
<organism evidence="2 3">
    <name type="scientific">Aspergillus ochraceoroseus</name>
    <dbReference type="NCBI Taxonomy" id="138278"/>
    <lineage>
        <taxon>Eukaryota</taxon>
        <taxon>Fungi</taxon>
        <taxon>Dikarya</taxon>
        <taxon>Ascomycota</taxon>
        <taxon>Pezizomycotina</taxon>
        <taxon>Eurotiomycetes</taxon>
        <taxon>Eurotiomycetidae</taxon>
        <taxon>Eurotiales</taxon>
        <taxon>Aspergillaceae</taxon>
        <taxon>Aspergillus</taxon>
        <taxon>Aspergillus subgen. Nidulantes</taxon>
    </lineage>
</organism>
<evidence type="ECO:0000256" key="1">
    <source>
        <dbReference type="SAM" id="MobiDB-lite"/>
    </source>
</evidence>
<evidence type="ECO:0000313" key="3">
    <source>
        <dbReference type="Proteomes" id="UP000034947"/>
    </source>
</evidence>
<dbReference type="AlphaFoldDB" id="A0A0F8UFF4"/>
<dbReference type="OrthoDB" id="5286775at2759"/>
<reference evidence="2 3" key="1">
    <citation type="submission" date="2015-02" db="EMBL/GenBank/DDBJ databases">
        <title>Draft Genome Sequences of Two Closely-Related Aflatoxigenic Aspergillus Species Obtained from the Cote d'Ivoire.</title>
        <authorList>
            <person name="Moore G.G."/>
            <person name="Beltz S.B."/>
            <person name="Mack B.M."/>
        </authorList>
    </citation>
    <scope>NUCLEOTIDE SEQUENCE [LARGE SCALE GENOMIC DNA]</scope>
    <source>
        <strain evidence="2 3">SRRC1432</strain>
    </source>
</reference>
<feature type="region of interest" description="Disordered" evidence="1">
    <location>
        <begin position="59"/>
        <end position="104"/>
    </location>
</feature>
<dbReference type="VEuPathDB" id="FungiDB:P175DRAFT_0498580"/>
<name>A0A0F8UFF4_9EURO</name>
<keyword evidence="3" id="KW-1185">Reference proteome</keyword>